<dbReference type="AlphaFoldDB" id="A0ABD0XZ53"/>
<comment type="caution">
    <text evidence="1">The sequence shown here is derived from an EMBL/GenBank/DDBJ whole genome shotgun (WGS) entry which is preliminary data.</text>
</comment>
<sequence>MAPKPRNMFYENKRQETTEIPPCKAMPDCLGFIVDYSKSTCYRDSYQLKKWRNTKQEDPLVYTPSLTYFSKVCLPGLILWSRLDSRPRLCPSSAVASKSRHHAQLSSAVIAILNSIPNSNNYRMTERMDSWNPPESWKRITCIMMNTVKTIRHELESCNGDYEDAARRKIPSRRSDCVRTAEFLANLQERGLKNPAIGIRALSREMNVAASTMKLALDEDLRYYSYKRRKGQLLTEEAREKA</sequence>
<dbReference type="EMBL" id="JBFDAA010000017">
    <property type="protein sequence ID" value="KAL1116511.1"/>
    <property type="molecule type" value="Genomic_DNA"/>
</dbReference>
<name>A0ABD0XZ53_9HEMI</name>
<organism evidence="1 2">
    <name type="scientific">Ranatra chinensis</name>
    <dbReference type="NCBI Taxonomy" id="642074"/>
    <lineage>
        <taxon>Eukaryota</taxon>
        <taxon>Metazoa</taxon>
        <taxon>Ecdysozoa</taxon>
        <taxon>Arthropoda</taxon>
        <taxon>Hexapoda</taxon>
        <taxon>Insecta</taxon>
        <taxon>Pterygota</taxon>
        <taxon>Neoptera</taxon>
        <taxon>Paraneoptera</taxon>
        <taxon>Hemiptera</taxon>
        <taxon>Heteroptera</taxon>
        <taxon>Panheteroptera</taxon>
        <taxon>Nepomorpha</taxon>
        <taxon>Nepidae</taxon>
        <taxon>Ranatrinae</taxon>
        <taxon>Ranatra</taxon>
    </lineage>
</organism>
<evidence type="ECO:0000313" key="2">
    <source>
        <dbReference type="Proteomes" id="UP001558652"/>
    </source>
</evidence>
<accession>A0ABD0XZ53</accession>
<dbReference type="Proteomes" id="UP001558652">
    <property type="component" value="Unassembled WGS sequence"/>
</dbReference>
<proteinExistence type="predicted"/>
<protein>
    <submittedName>
        <fullName evidence="1">Uncharacterized protein</fullName>
    </submittedName>
</protein>
<reference evidence="1 2" key="1">
    <citation type="submission" date="2024-07" db="EMBL/GenBank/DDBJ databases">
        <title>Chromosome-level genome assembly of the water stick insect Ranatra chinensis (Heteroptera: Nepidae).</title>
        <authorList>
            <person name="Liu X."/>
        </authorList>
    </citation>
    <scope>NUCLEOTIDE SEQUENCE [LARGE SCALE GENOMIC DNA]</scope>
    <source>
        <strain evidence="1">Cailab_2021Rc</strain>
        <tissue evidence="1">Muscle</tissue>
    </source>
</reference>
<gene>
    <name evidence="1" type="ORF">AAG570_004983</name>
</gene>
<keyword evidence="2" id="KW-1185">Reference proteome</keyword>
<evidence type="ECO:0000313" key="1">
    <source>
        <dbReference type="EMBL" id="KAL1116511.1"/>
    </source>
</evidence>